<keyword evidence="1" id="KW-0472">Membrane</keyword>
<evidence type="ECO:0000256" key="1">
    <source>
        <dbReference type="SAM" id="Phobius"/>
    </source>
</evidence>
<evidence type="ECO:0000313" key="2">
    <source>
        <dbReference type="EMBL" id="ALT68876.1"/>
    </source>
</evidence>
<feature type="transmembrane region" description="Helical" evidence="1">
    <location>
        <begin position="13"/>
        <end position="35"/>
    </location>
</feature>
<keyword evidence="1" id="KW-0812">Transmembrane</keyword>
<proteinExistence type="predicted"/>
<dbReference type="KEGG" id="mmil:sm9_1088"/>
<dbReference type="Proteomes" id="UP000067738">
    <property type="component" value="Chromosome"/>
</dbReference>
<feature type="transmembrane region" description="Helical" evidence="1">
    <location>
        <begin position="70"/>
        <end position="87"/>
    </location>
</feature>
<evidence type="ECO:0000313" key="3">
    <source>
        <dbReference type="Proteomes" id="UP000067738"/>
    </source>
</evidence>
<name>A0A0U3CK24_9EURY</name>
<dbReference type="GeneID" id="26736054"/>
<dbReference type="RefSeq" id="WP_058739161.1">
    <property type="nucleotide sequence ID" value="NZ_CP011266.1"/>
</dbReference>
<dbReference type="EMBL" id="CP011266">
    <property type="protein sequence ID" value="ALT68876.1"/>
    <property type="molecule type" value="Genomic_DNA"/>
</dbReference>
<keyword evidence="1" id="KW-1133">Transmembrane helix</keyword>
<gene>
    <name evidence="2" type="ORF">sm9_1088</name>
</gene>
<dbReference type="PATRIC" id="fig|230361.4.peg.1122"/>
<protein>
    <submittedName>
        <fullName evidence="2">Uncharacterized protein</fullName>
    </submittedName>
</protein>
<keyword evidence="3" id="KW-1185">Reference proteome</keyword>
<sequence>MFFKVPTFNDVKIIIIFYILSSLYAFAMIFILEFLGFHMATNTADAALHSFFPFITDIVIKLISLLEEELFKVTLLIILMAVIYYFTKDKKISVWVGVFLNLIIFGSCHFTAYNGNIVQCIVVIGLGSFFDLFVYLK</sequence>
<feature type="transmembrane region" description="Helical" evidence="1">
    <location>
        <begin position="118"/>
        <end position="136"/>
    </location>
</feature>
<accession>A0A0U3CK24</accession>
<organism evidence="2 3">
    <name type="scientific">Methanobrevibacter millerae</name>
    <dbReference type="NCBI Taxonomy" id="230361"/>
    <lineage>
        <taxon>Archaea</taxon>
        <taxon>Methanobacteriati</taxon>
        <taxon>Methanobacteriota</taxon>
        <taxon>Methanomada group</taxon>
        <taxon>Methanobacteria</taxon>
        <taxon>Methanobacteriales</taxon>
        <taxon>Methanobacteriaceae</taxon>
        <taxon>Methanobrevibacter</taxon>
    </lineage>
</organism>
<dbReference type="AlphaFoldDB" id="A0A0U3CK24"/>
<feature type="transmembrane region" description="Helical" evidence="1">
    <location>
        <begin position="94"/>
        <end position="112"/>
    </location>
</feature>
<reference evidence="2 3" key="1">
    <citation type="submission" date="2015-04" db="EMBL/GenBank/DDBJ databases">
        <title>The complete genome sequence of the rumen methanogen Methanobrevibacter millerae SM9.</title>
        <authorList>
            <person name="Leahy S.C."/>
            <person name="Kelly W.J."/>
            <person name="Pacheco D.M."/>
            <person name="Li D."/>
            <person name="Altermann E."/>
            <person name="Attwood G.T."/>
        </authorList>
    </citation>
    <scope>NUCLEOTIDE SEQUENCE [LARGE SCALE GENOMIC DNA]</scope>
    <source>
        <strain evidence="2 3">SM9</strain>
    </source>
</reference>